<comment type="similarity">
    <text evidence="3">Belongs to the TSSC4 family.</text>
</comment>
<evidence type="ECO:0000256" key="3">
    <source>
        <dbReference type="ARBA" id="ARBA00010362"/>
    </source>
</evidence>
<keyword evidence="13" id="KW-1185">Reference proteome</keyword>
<feature type="compositionally biased region" description="Basic and acidic residues" evidence="11">
    <location>
        <begin position="37"/>
        <end position="88"/>
    </location>
</feature>
<keyword evidence="7" id="KW-0508">mRNA splicing</keyword>
<evidence type="ECO:0000256" key="4">
    <source>
        <dbReference type="ARBA" id="ARBA00022490"/>
    </source>
</evidence>
<dbReference type="Pfam" id="PF15264">
    <property type="entry name" value="TSSC4"/>
    <property type="match status" value="1"/>
</dbReference>
<dbReference type="KEGG" id="lgi:LOTGIDRAFT_238486"/>
<dbReference type="GO" id="GO:0005681">
    <property type="term" value="C:spliceosomal complex"/>
    <property type="evidence" value="ECO:0007669"/>
    <property type="project" value="UniProtKB-KW"/>
</dbReference>
<comment type="function">
    <text evidence="10">Protein associated with the U5 snRNP, during its maturation and its post-splicing recycling and which is required for spliceosomal tri-snRNP complex assembly in the nucleus. Has a molecular sequestering activity and transiently hinders SNRNP200 binding sites for constitutive splicing factors that intervene later during the assembly of the spliceosome and splicing. Together with its molecular sequestering activity, may also function as a molecular adapter and placeholder, coordinating the assembly of the U5 snRNP and its association with the U4/U6 di-snRNP.</text>
</comment>
<evidence type="ECO:0000256" key="11">
    <source>
        <dbReference type="SAM" id="MobiDB-lite"/>
    </source>
</evidence>
<keyword evidence="6" id="KW-0747">Spliceosome</keyword>
<evidence type="ECO:0000313" key="13">
    <source>
        <dbReference type="Proteomes" id="UP000030746"/>
    </source>
</evidence>
<protein>
    <recommendedName>
        <fullName evidence="9">U5 small nuclear ribonucleoprotein TSSC4</fullName>
    </recommendedName>
</protein>
<dbReference type="CTD" id="20250773"/>
<dbReference type="OMA" id="KHQAWER"/>
<dbReference type="OrthoDB" id="1906282at2759"/>
<dbReference type="AlphaFoldDB" id="V4AU10"/>
<dbReference type="HOGENOM" id="CLU_987931_0_0_1"/>
<feature type="region of interest" description="Disordered" evidence="11">
    <location>
        <begin position="37"/>
        <end position="106"/>
    </location>
</feature>
<reference evidence="12 13" key="1">
    <citation type="journal article" date="2013" name="Nature">
        <title>Insights into bilaterian evolution from three spiralian genomes.</title>
        <authorList>
            <person name="Simakov O."/>
            <person name="Marletaz F."/>
            <person name="Cho S.J."/>
            <person name="Edsinger-Gonzales E."/>
            <person name="Havlak P."/>
            <person name="Hellsten U."/>
            <person name="Kuo D.H."/>
            <person name="Larsson T."/>
            <person name="Lv J."/>
            <person name="Arendt D."/>
            <person name="Savage R."/>
            <person name="Osoegawa K."/>
            <person name="de Jong P."/>
            <person name="Grimwood J."/>
            <person name="Chapman J.A."/>
            <person name="Shapiro H."/>
            <person name="Aerts A."/>
            <person name="Otillar R.P."/>
            <person name="Terry A.Y."/>
            <person name="Boore J.L."/>
            <person name="Grigoriev I.V."/>
            <person name="Lindberg D.R."/>
            <person name="Seaver E.C."/>
            <person name="Weisblat D.A."/>
            <person name="Putnam N.H."/>
            <person name="Rokhsar D.S."/>
        </authorList>
    </citation>
    <scope>NUCLEOTIDE SEQUENCE [LARGE SCALE GENOMIC DNA]</scope>
</reference>
<comment type="subcellular location">
    <subcellularLocation>
        <location evidence="2">Cytoplasm</location>
    </subcellularLocation>
    <subcellularLocation>
        <location evidence="1">Nucleus</location>
    </subcellularLocation>
</comment>
<name>V4AU10_LOTGI</name>
<organism evidence="12 13">
    <name type="scientific">Lottia gigantea</name>
    <name type="common">Giant owl limpet</name>
    <dbReference type="NCBI Taxonomy" id="225164"/>
    <lineage>
        <taxon>Eukaryota</taxon>
        <taxon>Metazoa</taxon>
        <taxon>Spiralia</taxon>
        <taxon>Lophotrochozoa</taxon>
        <taxon>Mollusca</taxon>
        <taxon>Gastropoda</taxon>
        <taxon>Patellogastropoda</taxon>
        <taxon>Lottioidea</taxon>
        <taxon>Lottiidae</taxon>
        <taxon>Lottia</taxon>
    </lineage>
</organism>
<feature type="compositionally biased region" description="Basic and acidic residues" evidence="11">
    <location>
        <begin position="190"/>
        <end position="199"/>
    </location>
</feature>
<evidence type="ECO:0000256" key="2">
    <source>
        <dbReference type="ARBA" id="ARBA00004496"/>
    </source>
</evidence>
<feature type="region of interest" description="Disordered" evidence="11">
    <location>
        <begin position="190"/>
        <end position="220"/>
    </location>
</feature>
<dbReference type="GO" id="GO:0006397">
    <property type="term" value="P:mRNA processing"/>
    <property type="evidence" value="ECO:0007669"/>
    <property type="project" value="UniProtKB-KW"/>
</dbReference>
<evidence type="ECO:0000256" key="8">
    <source>
        <dbReference type="ARBA" id="ARBA00023242"/>
    </source>
</evidence>
<gene>
    <name evidence="12" type="ORF">LOTGIDRAFT_238486</name>
</gene>
<dbReference type="PANTHER" id="PTHR13445:SF3">
    <property type="entry name" value="U5 SMALL NUCLEAR RIBONUCLEOPROTEIN TSSC4"/>
    <property type="match status" value="1"/>
</dbReference>
<feature type="compositionally biased region" description="Basic residues" evidence="11">
    <location>
        <begin position="261"/>
        <end position="271"/>
    </location>
</feature>
<evidence type="ECO:0000313" key="12">
    <source>
        <dbReference type="EMBL" id="ESP00793.1"/>
    </source>
</evidence>
<dbReference type="GO" id="GO:0008380">
    <property type="term" value="P:RNA splicing"/>
    <property type="evidence" value="ECO:0007669"/>
    <property type="project" value="UniProtKB-KW"/>
</dbReference>
<evidence type="ECO:0000256" key="6">
    <source>
        <dbReference type="ARBA" id="ARBA00022728"/>
    </source>
</evidence>
<evidence type="ECO:0000256" key="9">
    <source>
        <dbReference type="ARBA" id="ARBA00035304"/>
    </source>
</evidence>
<dbReference type="RefSeq" id="XP_009048499.1">
    <property type="nucleotide sequence ID" value="XM_009050251.1"/>
</dbReference>
<evidence type="ECO:0000256" key="1">
    <source>
        <dbReference type="ARBA" id="ARBA00004123"/>
    </source>
</evidence>
<sequence length="282" mass="32526">MATPKIPVFELEAAGNDFKSKSKDIFGVLQTLEDKHSAVETARKKSLGDRDEETLWKNDPLEDVEIRKGNLERSSDFRKDDRKQDGFRKPYNRPPSHRKYKKPVIPEYRKHPEKYTCYSLGDVSSNDMSDASNSRAAFDFLDERKKLREQRERGSDEEEAKVDFTETACSKGAFTFKKQNKKVEWDIDSKTSKPTEKVGLDMNSKISKPTEKVGLDMNSKISKSTEKSFVKVSEVDQDLDISVSSDVTEEIKDNNSESTSFKRRKTKQRNIRVRENEDDDET</sequence>
<dbReference type="GO" id="GO:0005737">
    <property type="term" value="C:cytoplasm"/>
    <property type="evidence" value="ECO:0007669"/>
    <property type="project" value="UniProtKB-SubCell"/>
</dbReference>
<dbReference type="EMBL" id="KB200665">
    <property type="protein sequence ID" value="ESP00793.1"/>
    <property type="molecule type" value="Genomic_DNA"/>
</dbReference>
<evidence type="ECO:0000256" key="7">
    <source>
        <dbReference type="ARBA" id="ARBA00023187"/>
    </source>
</evidence>
<keyword evidence="5" id="KW-0507">mRNA processing</keyword>
<keyword evidence="4" id="KW-0963">Cytoplasm</keyword>
<keyword evidence="8" id="KW-0539">Nucleus</keyword>
<dbReference type="STRING" id="225164.V4AU10"/>
<dbReference type="PANTHER" id="PTHR13445">
    <property type="entry name" value="TUMOR SUPPRESSING SUBTRANSFERABLE CANDIDATE 4 TSSC4"/>
    <property type="match status" value="1"/>
</dbReference>
<evidence type="ECO:0000256" key="5">
    <source>
        <dbReference type="ARBA" id="ARBA00022664"/>
    </source>
</evidence>
<accession>V4AU10</accession>
<proteinExistence type="inferred from homology"/>
<dbReference type="GeneID" id="20250773"/>
<evidence type="ECO:0000256" key="10">
    <source>
        <dbReference type="ARBA" id="ARBA00045970"/>
    </source>
</evidence>
<dbReference type="Proteomes" id="UP000030746">
    <property type="component" value="Unassembled WGS sequence"/>
</dbReference>
<feature type="region of interest" description="Disordered" evidence="11">
    <location>
        <begin position="247"/>
        <end position="282"/>
    </location>
</feature>
<dbReference type="InterPro" id="IPR029338">
    <property type="entry name" value="TSSC4"/>
</dbReference>